<gene>
    <name evidence="10" type="ORF">DQG23_10070</name>
</gene>
<protein>
    <submittedName>
        <fullName evidence="10">ABC transporter substrate-binding protein</fullName>
    </submittedName>
</protein>
<dbReference type="InterPro" id="IPR006059">
    <property type="entry name" value="SBP"/>
</dbReference>
<keyword evidence="3" id="KW-0805">Transcription regulation</keyword>
<name>A0A329MQN0_9BACL</name>
<keyword evidence="5" id="KW-0472">Membrane</keyword>
<dbReference type="SMART" id="SM00345">
    <property type="entry name" value="HTH_GNTR"/>
    <property type="match status" value="1"/>
</dbReference>
<sequence length="469" mass="54119">MRRRSAFFEQRFSDLQNDIREAIMDGSLKPGDYTLPENTLSERYDLSRFSVRNALAQLVKDGYIEKVPGIGNRVRARETKQVTETICLSWFESSHELPIIKEIIGLFESRNPHIRVKLMTLPEGDYVGFLNQLLEMNSGPDVFHVSDSHIRALERFGKLDMLKLFRREERDVQEHSYPAVFDMFTLREELRAMPFAFSPVVAVCNEKLWAESGVDPERKLGNWSDLLEIALQCTKQGQDGMVEQYGFCFSTMMQRWQLFVLQNEGQLVSREHNQMTFTHERVVEALEFCVDLIYKHKVSPMFSDGVPRFAEKLFAEGNAAMILTTYYYMNQFRNRQLQWKVLPAFGQRKKGALLMGSGIAVNNSGSNVPLAEQLVDFMTGLEAQTLLKKNGCTIPMLKSVAEDDSLLNPEIHPYNYNLFREILPFAATLWDMGLKPLQLVQISNELHYAWAGIKKPQQVCERIDELFRI</sequence>
<dbReference type="InterPro" id="IPR036390">
    <property type="entry name" value="WH_DNA-bd_sf"/>
</dbReference>
<dbReference type="OrthoDB" id="2374506at2"/>
<dbReference type="InterPro" id="IPR000524">
    <property type="entry name" value="Tscrpt_reg_HTH_GntR"/>
</dbReference>
<keyword evidence="11" id="KW-1185">Reference proteome</keyword>
<reference evidence="10 11" key="1">
    <citation type="journal article" date="2009" name="Int. J. Syst. Evol. Microbiol.">
        <title>Paenibacillus contaminans sp. nov., isolated from a contaminated laboratory plate.</title>
        <authorList>
            <person name="Chou J.H."/>
            <person name="Lee J.H."/>
            <person name="Lin M.C."/>
            <person name="Chang P.S."/>
            <person name="Arun A.B."/>
            <person name="Young C.C."/>
            <person name="Chen W.M."/>
        </authorList>
    </citation>
    <scope>NUCLEOTIDE SEQUENCE [LARGE SCALE GENOMIC DNA]</scope>
    <source>
        <strain evidence="10 11">CKOBP-6</strain>
    </source>
</reference>
<dbReference type="Proteomes" id="UP000250369">
    <property type="component" value="Unassembled WGS sequence"/>
</dbReference>
<dbReference type="AlphaFoldDB" id="A0A329MQN0"/>
<evidence type="ECO:0000313" key="10">
    <source>
        <dbReference type="EMBL" id="RAV21596.1"/>
    </source>
</evidence>
<evidence type="ECO:0000256" key="5">
    <source>
        <dbReference type="ARBA" id="ARBA00023136"/>
    </source>
</evidence>
<dbReference type="Gene3D" id="3.40.190.10">
    <property type="entry name" value="Periplasmic binding protein-like II"/>
    <property type="match status" value="1"/>
</dbReference>
<dbReference type="InterPro" id="IPR050490">
    <property type="entry name" value="Bact_solute-bd_prot1"/>
</dbReference>
<evidence type="ECO:0000256" key="8">
    <source>
        <dbReference type="ARBA" id="ARBA00023288"/>
    </source>
</evidence>
<accession>A0A329MQN0</accession>
<keyword evidence="8" id="KW-0449">Lipoprotein</keyword>
<feature type="domain" description="HTH gntR-type" evidence="9">
    <location>
        <begin position="9"/>
        <end position="77"/>
    </location>
</feature>
<dbReference type="InterPro" id="IPR036388">
    <property type="entry name" value="WH-like_DNA-bd_sf"/>
</dbReference>
<comment type="caution">
    <text evidence="10">The sequence shown here is derived from an EMBL/GenBank/DDBJ whole genome shotgun (WGS) entry which is preliminary data.</text>
</comment>
<evidence type="ECO:0000256" key="3">
    <source>
        <dbReference type="ARBA" id="ARBA00023015"/>
    </source>
</evidence>
<keyword evidence="7" id="KW-0804">Transcription</keyword>
<evidence type="ECO:0000256" key="6">
    <source>
        <dbReference type="ARBA" id="ARBA00023139"/>
    </source>
</evidence>
<dbReference type="SUPFAM" id="SSF46785">
    <property type="entry name" value="Winged helix' DNA-binding domain"/>
    <property type="match status" value="1"/>
</dbReference>
<dbReference type="PANTHER" id="PTHR43649:SF33">
    <property type="entry name" value="POLYGALACTURONAN_RHAMNOGALACTURONAN-BINDING PROTEIN YTCQ"/>
    <property type="match status" value="1"/>
</dbReference>
<keyword evidence="2" id="KW-0732">Signal</keyword>
<dbReference type="RefSeq" id="WP_113030687.1">
    <property type="nucleotide sequence ID" value="NZ_QMFB01000004.1"/>
</dbReference>
<organism evidence="10 11">
    <name type="scientific">Paenibacillus contaminans</name>
    <dbReference type="NCBI Taxonomy" id="450362"/>
    <lineage>
        <taxon>Bacteria</taxon>
        <taxon>Bacillati</taxon>
        <taxon>Bacillota</taxon>
        <taxon>Bacilli</taxon>
        <taxon>Bacillales</taxon>
        <taxon>Paenibacillaceae</taxon>
        <taxon>Paenibacillus</taxon>
    </lineage>
</organism>
<dbReference type="Pfam" id="PF01547">
    <property type="entry name" value="SBP_bac_1"/>
    <property type="match status" value="1"/>
</dbReference>
<keyword evidence="6" id="KW-0564">Palmitate</keyword>
<keyword evidence="4" id="KW-0238">DNA-binding</keyword>
<dbReference type="SUPFAM" id="SSF53850">
    <property type="entry name" value="Periplasmic binding protein-like II"/>
    <property type="match status" value="1"/>
</dbReference>
<evidence type="ECO:0000259" key="9">
    <source>
        <dbReference type="PROSITE" id="PS50949"/>
    </source>
</evidence>
<dbReference type="EMBL" id="QMFB01000004">
    <property type="protein sequence ID" value="RAV21596.1"/>
    <property type="molecule type" value="Genomic_DNA"/>
</dbReference>
<keyword evidence="1" id="KW-1003">Cell membrane</keyword>
<dbReference type="Gene3D" id="1.10.10.10">
    <property type="entry name" value="Winged helix-like DNA-binding domain superfamily/Winged helix DNA-binding domain"/>
    <property type="match status" value="1"/>
</dbReference>
<proteinExistence type="predicted"/>
<evidence type="ECO:0000256" key="4">
    <source>
        <dbReference type="ARBA" id="ARBA00023125"/>
    </source>
</evidence>
<evidence type="ECO:0000256" key="2">
    <source>
        <dbReference type="ARBA" id="ARBA00022729"/>
    </source>
</evidence>
<dbReference type="Pfam" id="PF00392">
    <property type="entry name" value="GntR"/>
    <property type="match status" value="1"/>
</dbReference>
<dbReference type="GO" id="GO:0003677">
    <property type="term" value="F:DNA binding"/>
    <property type="evidence" value="ECO:0007669"/>
    <property type="project" value="UniProtKB-KW"/>
</dbReference>
<evidence type="ECO:0000256" key="7">
    <source>
        <dbReference type="ARBA" id="ARBA00023163"/>
    </source>
</evidence>
<evidence type="ECO:0000256" key="1">
    <source>
        <dbReference type="ARBA" id="ARBA00022475"/>
    </source>
</evidence>
<dbReference type="PROSITE" id="PS50949">
    <property type="entry name" value="HTH_GNTR"/>
    <property type="match status" value="1"/>
</dbReference>
<dbReference type="PANTHER" id="PTHR43649">
    <property type="entry name" value="ARABINOSE-BINDING PROTEIN-RELATED"/>
    <property type="match status" value="1"/>
</dbReference>
<evidence type="ECO:0000313" key="11">
    <source>
        <dbReference type="Proteomes" id="UP000250369"/>
    </source>
</evidence>
<dbReference type="GO" id="GO:0003700">
    <property type="term" value="F:DNA-binding transcription factor activity"/>
    <property type="evidence" value="ECO:0007669"/>
    <property type="project" value="InterPro"/>
</dbReference>
<dbReference type="CDD" id="cd07377">
    <property type="entry name" value="WHTH_GntR"/>
    <property type="match status" value="1"/>
</dbReference>